<evidence type="ECO:0000313" key="2">
    <source>
        <dbReference type="Proteomes" id="UP000708208"/>
    </source>
</evidence>
<reference evidence="1" key="1">
    <citation type="submission" date="2021-06" db="EMBL/GenBank/DDBJ databases">
        <authorList>
            <person name="Hodson N. C."/>
            <person name="Mongue J. A."/>
            <person name="Jaron S. K."/>
        </authorList>
    </citation>
    <scope>NUCLEOTIDE SEQUENCE</scope>
</reference>
<proteinExistence type="predicted"/>
<comment type="caution">
    <text evidence="1">The sequence shown here is derived from an EMBL/GenBank/DDBJ whole genome shotgun (WGS) entry which is preliminary data.</text>
</comment>
<dbReference type="EMBL" id="CAJVCH010534998">
    <property type="protein sequence ID" value="CAG7825109.1"/>
    <property type="molecule type" value="Genomic_DNA"/>
</dbReference>
<evidence type="ECO:0000313" key="1">
    <source>
        <dbReference type="EMBL" id="CAG7825109.1"/>
    </source>
</evidence>
<feature type="non-terminal residue" evidence="1">
    <location>
        <position position="1"/>
    </location>
</feature>
<name>A0A8J2LL36_9HEXA</name>
<organism evidence="1 2">
    <name type="scientific">Allacma fusca</name>
    <dbReference type="NCBI Taxonomy" id="39272"/>
    <lineage>
        <taxon>Eukaryota</taxon>
        <taxon>Metazoa</taxon>
        <taxon>Ecdysozoa</taxon>
        <taxon>Arthropoda</taxon>
        <taxon>Hexapoda</taxon>
        <taxon>Collembola</taxon>
        <taxon>Symphypleona</taxon>
        <taxon>Sminthuridae</taxon>
        <taxon>Allacma</taxon>
    </lineage>
</organism>
<keyword evidence="2" id="KW-1185">Reference proteome</keyword>
<sequence length="14" mass="1665">GGRITNRRFQIYPS</sequence>
<accession>A0A8J2LL36</accession>
<gene>
    <name evidence="1" type="ORF">AFUS01_LOCUS35234</name>
</gene>
<dbReference type="Proteomes" id="UP000708208">
    <property type="component" value="Unassembled WGS sequence"/>
</dbReference>
<protein>
    <submittedName>
        <fullName evidence="1">Uncharacterized protein</fullName>
    </submittedName>
</protein>